<keyword evidence="2" id="KW-0378">Hydrolase</keyword>
<dbReference type="PANTHER" id="PTHR30522:SF0">
    <property type="entry name" value="NUCLEOSIDE TRIPHOSPHATE PYROPHOSPHOHYDROLASE"/>
    <property type="match status" value="1"/>
</dbReference>
<dbReference type="GO" id="GO:0047429">
    <property type="term" value="F:nucleoside triphosphate diphosphatase activity"/>
    <property type="evidence" value="ECO:0007669"/>
    <property type="project" value="TreeGrafter"/>
</dbReference>
<dbReference type="Pfam" id="PF03819">
    <property type="entry name" value="MazG"/>
    <property type="match status" value="1"/>
</dbReference>
<dbReference type="GO" id="GO:0006950">
    <property type="term" value="P:response to stress"/>
    <property type="evidence" value="ECO:0007669"/>
    <property type="project" value="UniProtKB-ARBA"/>
</dbReference>
<dbReference type="PANTHER" id="PTHR30522">
    <property type="entry name" value="NUCLEOSIDE TRIPHOSPHATE PYROPHOSPHOHYDROLASE"/>
    <property type="match status" value="1"/>
</dbReference>
<dbReference type="GO" id="GO:0046052">
    <property type="term" value="P:UTP catabolic process"/>
    <property type="evidence" value="ECO:0007669"/>
    <property type="project" value="TreeGrafter"/>
</dbReference>
<dbReference type="OrthoDB" id="9808939at2"/>
<dbReference type="InterPro" id="IPR004518">
    <property type="entry name" value="MazG-like_dom"/>
</dbReference>
<name>A0A1V2IKC9_9ACTN</name>
<reference evidence="3" key="1">
    <citation type="submission" date="2016-10" db="EMBL/GenBank/DDBJ databases">
        <title>Frankia sp. NRRL B-16386 Genome sequencing.</title>
        <authorList>
            <person name="Ghodhbane-Gtari F."/>
            <person name="Swanson E."/>
            <person name="Gueddou A."/>
            <person name="Hezbri K."/>
            <person name="Ktari K."/>
            <person name="Nouioui I."/>
            <person name="Morris K."/>
            <person name="Simpson S."/>
            <person name="Abebe-Akele F."/>
            <person name="Thomas K."/>
            <person name="Gtari M."/>
            <person name="Tisa L.S."/>
        </authorList>
    </citation>
    <scope>NUCLEOTIDE SEQUENCE [LARGE SCALE GENOMIC DNA]</scope>
    <source>
        <strain evidence="3">NRRL B-16386</strain>
    </source>
</reference>
<feature type="domain" description="NTP pyrophosphohydrolase MazG-like" evidence="1">
    <location>
        <begin position="158"/>
        <end position="240"/>
    </location>
</feature>
<gene>
    <name evidence="2" type="ORF">BL253_01210</name>
</gene>
<dbReference type="InterPro" id="IPR048015">
    <property type="entry name" value="NTP-PPase_MazG-like_N"/>
</dbReference>
<proteinExistence type="predicted"/>
<evidence type="ECO:0000259" key="1">
    <source>
        <dbReference type="Pfam" id="PF03819"/>
    </source>
</evidence>
<dbReference type="GO" id="GO:0046081">
    <property type="term" value="P:dUTP catabolic process"/>
    <property type="evidence" value="ECO:0007669"/>
    <property type="project" value="TreeGrafter"/>
</dbReference>
<evidence type="ECO:0000313" key="2">
    <source>
        <dbReference type="EMBL" id="ONH33664.1"/>
    </source>
</evidence>
<dbReference type="FunFam" id="1.10.287.1080:FF:000001">
    <property type="entry name" value="Nucleoside triphosphate pyrophosphohydrolase"/>
    <property type="match status" value="1"/>
</dbReference>
<organism evidence="2 3">
    <name type="scientific">Pseudofrankia asymbiotica</name>
    <dbReference type="NCBI Taxonomy" id="1834516"/>
    <lineage>
        <taxon>Bacteria</taxon>
        <taxon>Bacillati</taxon>
        <taxon>Actinomycetota</taxon>
        <taxon>Actinomycetes</taxon>
        <taxon>Frankiales</taxon>
        <taxon>Frankiaceae</taxon>
        <taxon>Pseudofrankia</taxon>
    </lineage>
</organism>
<protein>
    <submittedName>
        <fullName evidence="2">Nucleoside triphosphate pyrophosphohydrolase</fullName>
    </submittedName>
</protein>
<dbReference type="STRING" id="1834516.BL253_01210"/>
<dbReference type="CDD" id="cd11528">
    <property type="entry name" value="NTP-PPase_MazG_Nterm"/>
    <property type="match status" value="1"/>
</dbReference>
<keyword evidence="3" id="KW-1185">Reference proteome</keyword>
<dbReference type="SUPFAM" id="SSF101386">
    <property type="entry name" value="all-alpha NTP pyrophosphatases"/>
    <property type="match status" value="1"/>
</dbReference>
<dbReference type="GO" id="GO:0006203">
    <property type="term" value="P:dGTP catabolic process"/>
    <property type="evidence" value="ECO:0007669"/>
    <property type="project" value="TreeGrafter"/>
</dbReference>
<dbReference type="RefSeq" id="WP_076812619.1">
    <property type="nucleotide sequence ID" value="NZ_MOMC01000003.1"/>
</dbReference>
<evidence type="ECO:0000313" key="3">
    <source>
        <dbReference type="Proteomes" id="UP000188929"/>
    </source>
</evidence>
<dbReference type="Gene3D" id="1.10.287.1080">
    <property type="entry name" value="MazG-like"/>
    <property type="match status" value="2"/>
</dbReference>
<accession>A0A1V2IKC9</accession>
<dbReference type="AlphaFoldDB" id="A0A1V2IKC9"/>
<dbReference type="Proteomes" id="UP000188929">
    <property type="component" value="Unassembled WGS sequence"/>
</dbReference>
<dbReference type="GO" id="GO:0046061">
    <property type="term" value="P:dATP catabolic process"/>
    <property type="evidence" value="ECO:0007669"/>
    <property type="project" value="TreeGrafter"/>
</dbReference>
<sequence>MTGPGPARVTLLATSARVAPGLLTAEAWDLVRRAPVLCADPAHPQLAALRAAGVDVEALAPPEPSDRAEGAGWALARLRAAAAAAGTDEVVWLLEPAAGWPGPAAALDAALRAGAGGGPEAVRVVAGTHDVPGGVLLDAVAVMDRLRSPGGCPWDAKQTHASLAPYLLEEAYEAYQAIEDAQPAELREELGDVLMQVLFHARVAQEAADGDVDQGGGRFDVDEVAAGLVDKLVRRHPHVFGDVTVAGADEVVTNWDAIKTAEKSRRSVTDGVPLTQPALSLAAKLQSRARKLGVPADLFLPAAPWAETDATTVGDVASEGLPVADGPGVPAEAVAAIAAEPELDERGIGDLLFAAVTLAEAAGVDPEAALRARARAFRDALALAEESAHADAVDPVAQDSADWRLRWPPRTS</sequence>
<dbReference type="InterPro" id="IPR011551">
    <property type="entry name" value="NTP_PyrPHydrolase_MazG"/>
</dbReference>
<dbReference type="GO" id="GO:0046047">
    <property type="term" value="P:TTP catabolic process"/>
    <property type="evidence" value="ECO:0007669"/>
    <property type="project" value="TreeGrafter"/>
</dbReference>
<dbReference type="GO" id="GO:0046076">
    <property type="term" value="P:dTTP catabolic process"/>
    <property type="evidence" value="ECO:0007669"/>
    <property type="project" value="TreeGrafter"/>
</dbReference>
<dbReference type="NCBIfam" id="TIGR00444">
    <property type="entry name" value="mazG"/>
    <property type="match status" value="1"/>
</dbReference>
<dbReference type="EMBL" id="MOMC01000003">
    <property type="protein sequence ID" value="ONH33664.1"/>
    <property type="molecule type" value="Genomic_DNA"/>
</dbReference>
<comment type="caution">
    <text evidence="2">The sequence shown here is derived from an EMBL/GenBank/DDBJ whole genome shotgun (WGS) entry which is preliminary data.</text>
</comment>